<dbReference type="EMBL" id="FXTY01000002">
    <property type="protein sequence ID" value="SMP14195.1"/>
    <property type="molecule type" value="Genomic_DNA"/>
</dbReference>
<dbReference type="RefSeq" id="WP_283425356.1">
    <property type="nucleotide sequence ID" value="NZ_FXTY01000002.1"/>
</dbReference>
<proteinExistence type="predicted"/>
<evidence type="ECO:0000313" key="2">
    <source>
        <dbReference type="EMBL" id="SMP14195.1"/>
    </source>
</evidence>
<protein>
    <recommendedName>
        <fullName evidence="1">YdhG-like domain-containing protein</fullName>
    </recommendedName>
</protein>
<reference evidence="2 3" key="1">
    <citation type="submission" date="2017-05" db="EMBL/GenBank/DDBJ databases">
        <authorList>
            <person name="Varghese N."/>
            <person name="Submissions S."/>
        </authorList>
    </citation>
    <scope>NUCLEOTIDE SEQUENCE [LARGE SCALE GENOMIC DNA]</scope>
    <source>
        <strain evidence="2 3">DSM 29734</strain>
    </source>
</reference>
<gene>
    <name evidence="2" type="ORF">SAMN06265373_102636</name>
</gene>
<keyword evidence="3" id="KW-1185">Reference proteome</keyword>
<dbReference type="Gene3D" id="3.90.1150.200">
    <property type="match status" value="1"/>
</dbReference>
<dbReference type="InterPro" id="IPR014922">
    <property type="entry name" value="YdhG-like"/>
</dbReference>
<name>A0ABY1NPB1_9RHOB</name>
<dbReference type="Proteomes" id="UP001157961">
    <property type="component" value="Unassembled WGS sequence"/>
</dbReference>
<accession>A0ABY1NPB1</accession>
<dbReference type="SUPFAM" id="SSF159888">
    <property type="entry name" value="YdhG-like"/>
    <property type="match status" value="1"/>
</dbReference>
<evidence type="ECO:0000313" key="3">
    <source>
        <dbReference type="Proteomes" id="UP001157961"/>
    </source>
</evidence>
<sequence length="128" mass="14519">MSVERYINDAPDNARSALRHLRDIIRAAAEATDTAPLTENLKWGQPSFAPQKRMGTPIRLSWSQKSPERVEMLVHCQTSLVEAWRHKFGDLFDYDGTRAVHIDLAAHLPEEALHIMAVMALTYHKTKG</sequence>
<feature type="domain" description="YdhG-like" evidence="1">
    <location>
        <begin position="15"/>
        <end position="113"/>
    </location>
</feature>
<comment type="caution">
    <text evidence="2">The sequence shown here is derived from an EMBL/GenBank/DDBJ whole genome shotgun (WGS) entry which is preliminary data.</text>
</comment>
<evidence type="ECO:0000259" key="1">
    <source>
        <dbReference type="Pfam" id="PF08818"/>
    </source>
</evidence>
<organism evidence="2 3">
    <name type="scientific">Shimia sagamensis</name>
    <dbReference type="NCBI Taxonomy" id="1566352"/>
    <lineage>
        <taxon>Bacteria</taxon>
        <taxon>Pseudomonadati</taxon>
        <taxon>Pseudomonadota</taxon>
        <taxon>Alphaproteobacteria</taxon>
        <taxon>Rhodobacterales</taxon>
        <taxon>Roseobacteraceae</taxon>
    </lineage>
</organism>
<dbReference type="Pfam" id="PF08818">
    <property type="entry name" value="DUF1801"/>
    <property type="match status" value="1"/>
</dbReference>